<evidence type="ECO:0000313" key="1">
    <source>
        <dbReference type="EMBL" id="KDM93328.1"/>
    </source>
</evidence>
<protein>
    <submittedName>
        <fullName evidence="1">Uncharacterized protein</fullName>
    </submittedName>
</protein>
<gene>
    <name evidence="1" type="ORF">EA58_01575</name>
</gene>
<proteinExistence type="predicted"/>
<dbReference type="AlphaFoldDB" id="A0A066S119"/>
<keyword evidence="2" id="KW-1185">Reference proteome</keyword>
<evidence type="ECO:0000313" key="2">
    <source>
        <dbReference type="Proteomes" id="UP000027192"/>
    </source>
</evidence>
<accession>A0A066S119</accession>
<dbReference type="EMBL" id="JMIB01000003">
    <property type="protein sequence ID" value="KDM93328.1"/>
    <property type="molecule type" value="Genomic_DNA"/>
</dbReference>
<organism evidence="1 2">
    <name type="scientific">Photobacterium galatheae</name>
    <dbReference type="NCBI Taxonomy" id="1654360"/>
    <lineage>
        <taxon>Bacteria</taxon>
        <taxon>Pseudomonadati</taxon>
        <taxon>Pseudomonadota</taxon>
        <taxon>Gammaproteobacteria</taxon>
        <taxon>Vibrionales</taxon>
        <taxon>Vibrionaceae</taxon>
        <taxon>Photobacterium</taxon>
    </lineage>
</organism>
<reference evidence="1 2" key="1">
    <citation type="submission" date="2014-04" db="EMBL/GenBank/DDBJ databases">
        <title>Draft genome sequence of Photobacterium halotolerans S2753: a solonamide, ngercheumicin and holomycin producer.</title>
        <authorList>
            <person name="Machado H.R."/>
            <person name="Gram L."/>
        </authorList>
    </citation>
    <scope>NUCLEOTIDE SEQUENCE [LARGE SCALE GENOMIC DNA]</scope>
    <source>
        <strain evidence="1 2">S2753</strain>
    </source>
</reference>
<sequence>MKTFHFYTKNEAYTLIDVNSETFSEEEKQLFEQGFELDIKSIHAETSKEAVEKYEQENEFNCQATTTLAMIEALTIPVILSVDD</sequence>
<name>A0A066S119_9GAMM</name>
<dbReference type="Proteomes" id="UP000027192">
    <property type="component" value="Unassembled WGS sequence"/>
</dbReference>
<comment type="caution">
    <text evidence="1">The sequence shown here is derived from an EMBL/GenBank/DDBJ whole genome shotgun (WGS) entry which is preliminary data.</text>
</comment>